<proteinExistence type="predicted"/>
<dbReference type="AlphaFoldDB" id="A0A516NTJ9"/>
<gene>
    <name evidence="2" type="ORF">FOH10_29385</name>
</gene>
<feature type="transmembrane region" description="Helical" evidence="1">
    <location>
        <begin position="110"/>
        <end position="136"/>
    </location>
</feature>
<sequence length="143" mass="14937">MGMAFAPVGFGVGVVVATSILNEVADRSVATDIAGNWMVVMVFGAVLFLPGIVFALFGASMLWSRTGTVTAILGLVLLSLPPLLFAAAGIEEAVGPQRDPYSPSWTARLSLSAALVYALPFVALVHGNAFATWTVWAGRAARR</sequence>
<evidence type="ECO:0000313" key="3">
    <source>
        <dbReference type="Proteomes" id="UP000317039"/>
    </source>
</evidence>
<dbReference type="EMBL" id="CP041695">
    <property type="protein sequence ID" value="QDP82235.1"/>
    <property type="molecule type" value="Genomic_DNA"/>
</dbReference>
<dbReference type="GeneID" id="80336473"/>
<accession>A0A516NTJ9</accession>
<dbReference type="KEGG" id="nod:FOH10_29385"/>
<evidence type="ECO:0000313" key="2">
    <source>
        <dbReference type="EMBL" id="QDP82235.1"/>
    </source>
</evidence>
<feature type="transmembrane region" description="Helical" evidence="1">
    <location>
        <begin position="69"/>
        <end position="90"/>
    </location>
</feature>
<keyword evidence="1" id="KW-0812">Transmembrane</keyword>
<protein>
    <submittedName>
        <fullName evidence="2">Uncharacterized protein</fullName>
    </submittedName>
</protein>
<name>A0A516NTJ9_9NOCA</name>
<dbReference type="Proteomes" id="UP000317039">
    <property type="component" value="Chromosome"/>
</dbReference>
<reference evidence="2 3" key="1">
    <citation type="submission" date="2019-07" db="EMBL/GenBank/DDBJ databases">
        <title>Complete Genome Sequence and Methylome Analysis of Nocardia otitidis-caviarum NEB252.</title>
        <authorList>
            <person name="Fomenkov A."/>
            <person name="Anton B.P."/>
            <person name="Vincze T."/>
            <person name="Roberts R.J."/>
        </authorList>
    </citation>
    <scope>NUCLEOTIDE SEQUENCE [LARGE SCALE GENOMIC DNA]</scope>
    <source>
        <strain evidence="2 3">NEB252</strain>
    </source>
</reference>
<organism evidence="2 3">
    <name type="scientific">Nocardia otitidiscaviarum</name>
    <dbReference type="NCBI Taxonomy" id="1823"/>
    <lineage>
        <taxon>Bacteria</taxon>
        <taxon>Bacillati</taxon>
        <taxon>Actinomycetota</taxon>
        <taxon>Actinomycetes</taxon>
        <taxon>Mycobacteriales</taxon>
        <taxon>Nocardiaceae</taxon>
        <taxon>Nocardia</taxon>
    </lineage>
</organism>
<evidence type="ECO:0000256" key="1">
    <source>
        <dbReference type="SAM" id="Phobius"/>
    </source>
</evidence>
<keyword evidence="1" id="KW-0472">Membrane</keyword>
<dbReference type="RefSeq" id="WP_143983109.1">
    <property type="nucleotide sequence ID" value="NZ_CP041695.1"/>
</dbReference>
<feature type="transmembrane region" description="Helical" evidence="1">
    <location>
        <begin position="33"/>
        <end position="57"/>
    </location>
</feature>
<keyword evidence="1" id="KW-1133">Transmembrane helix</keyword>